<evidence type="ECO:0000256" key="3">
    <source>
        <dbReference type="SAM" id="MobiDB-lite"/>
    </source>
</evidence>
<comment type="caution">
    <text evidence="5">The sequence shown here is derived from an EMBL/GenBank/DDBJ whole genome shotgun (WGS) entry which is preliminary data.</text>
</comment>
<dbReference type="Pfam" id="PF01557">
    <property type="entry name" value="FAA_hydrolase"/>
    <property type="match status" value="1"/>
</dbReference>
<keyword evidence="6" id="KW-1185">Reference proteome</keyword>
<dbReference type="PANTHER" id="PTHR42796:SF7">
    <property type="entry name" value="2-DEHYDRO-3-DEOXY-D-ARABINONATE DEHYDRATASE"/>
    <property type="match status" value="1"/>
</dbReference>
<evidence type="ECO:0000259" key="4">
    <source>
        <dbReference type="Pfam" id="PF01557"/>
    </source>
</evidence>
<dbReference type="InterPro" id="IPR036663">
    <property type="entry name" value="Fumarylacetoacetase_C_sf"/>
</dbReference>
<dbReference type="InterPro" id="IPR051121">
    <property type="entry name" value="FAH"/>
</dbReference>
<sequence length="412" mass="43495">MTDRDTSTAGPTSTAWAGPASRALPADGYTGTLIARVWDPAAGPTGGPSPVLVRADGVFDLSGTFATVSDLAEAPDPAAAARLAADDGVRLGGFDEIYANTAASTRDAGRPWLLAPVDLQTLKAAGVTFAVSMIERVIEERVRGDIEAAARMRGSILDQIGADLHEIKPGSPEAIALKKYLVDEGLWSQYLEVGIGPDAEIFTKAPTLAAVGTAAQVGVLSTSLWNNPEPEVALVIDSSGRIVGTTLGNDVNLRDVEGRSALLLPKAKDNNASCALGPFLRLFDDSFDLDAVRRMRVTLEIDGGEGGDGFHLDGTSEMAQISRDPVDLVAQLTGPQHQYPDGAVLMLGTMFAPIVDRDETDRGFTHKAGDVVRISSDELGSLVNQVEESERCEPWEFGIGSLMKNLASRNLL</sequence>
<evidence type="ECO:0000313" key="6">
    <source>
        <dbReference type="Proteomes" id="UP001165586"/>
    </source>
</evidence>
<protein>
    <submittedName>
        <fullName evidence="5">Fumarylacetoacetate hydrolase family protein</fullName>
    </submittedName>
</protein>
<evidence type="ECO:0000256" key="1">
    <source>
        <dbReference type="ARBA" id="ARBA00010211"/>
    </source>
</evidence>
<dbReference type="Proteomes" id="UP001165586">
    <property type="component" value="Unassembled WGS sequence"/>
</dbReference>
<dbReference type="RefSeq" id="WP_259541447.1">
    <property type="nucleotide sequence ID" value="NZ_JANLCJ010000010.1"/>
</dbReference>
<proteinExistence type="inferred from homology"/>
<evidence type="ECO:0000313" key="5">
    <source>
        <dbReference type="EMBL" id="MCS5735977.1"/>
    </source>
</evidence>
<name>A0ABT2H7U3_9MICO</name>
<keyword evidence="5" id="KW-0378">Hydrolase</keyword>
<organism evidence="5 6">
    <name type="scientific">Herbiconiux daphne</name>
    <dbReference type="NCBI Taxonomy" id="2970914"/>
    <lineage>
        <taxon>Bacteria</taxon>
        <taxon>Bacillati</taxon>
        <taxon>Actinomycetota</taxon>
        <taxon>Actinomycetes</taxon>
        <taxon>Micrococcales</taxon>
        <taxon>Microbacteriaceae</taxon>
        <taxon>Herbiconiux</taxon>
    </lineage>
</organism>
<dbReference type="Gene3D" id="3.90.850.10">
    <property type="entry name" value="Fumarylacetoacetase-like, C-terminal domain"/>
    <property type="match status" value="1"/>
</dbReference>
<comment type="similarity">
    <text evidence="1">Belongs to the FAH family.</text>
</comment>
<evidence type="ECO:0000256" key="2">
    <source>
        <dbReference type="ARBA" id="ARBA00022723"/>
    </source>
</evidence>
<gene>
    <name evidence="5" type="ORF">N1032_19740</name>
</gene>
<feature type="region of interest" description="Disordered" evidence="3">
    <location>
        <begin position="1"/>
        <end position="21"/>
    </location>
</feature>
<reference evidence="5" key="1">
    <citation type="submission" date="2022-08" db="EMBL/GenBank/DDBJ databases">
        <authorList>
            <person name="Deng Y."/>
            <person name="Han X.-F."/>
            <person name="Zhang Y.-Q."/>
        </authorList>
    </citation>
    <scope>NUCLEOTIDE SEQUENCE</scope>
    <source>
        <strain evidence="5">CPCC 203386</strain>
    </source>
</reference>
<dbReference type="EMBL" id="JANLCJ010000010">
    <property type="protein sequence ID" value="MCS5735977.1"/>
    <property type="molecule type" value="Genomic_DNA"/>
</dbReference>
<keyword evidence="2" id="KW-0479">Metal-binding</keyword>
<dbReference type="GO" id="GO:0016787">
    <property type="term" value="F:hydrolase activity"/>
    <property type="evidence" value="ECO:0007669"/>
    <property type="project" value="UniProtKB-KW"/>
</dbReference>
<dbReference type="PANTHER" id="PTHR42796">
    <property type="entry name" value="FUMARYLACETOACETATE HYDROLASE DOMAIN-CONTAINING PROTEIN 2A-RELATED"/>
    <property type="match status" value="1"/>
</dbReference>
<dbReference type="InterPro" id="IPR011234">
    <property type="entry name" value="Fumarylacetoacetase-like_C"/>
</dbReference>
<accession>A0ABT2H7U3</accession>
<feature type="domain" description="Fumarylacetoacetase-like C-terminal" evidence="4">
    <location>
        <begin position="242"/>
        <end position="386"/>
    </location>
</feature>
<dbReference type="SUPFAM" id="SSF56529">
    <property type="entry name" value="FAH"/>
    <property type="match status" value="1"/>
</dbReference>